<evidence type="ECO:0000313" key="2">
    <source>
        <dbReference type="EMBL" id="MCU6797574.1"/>
    </source>
</evidence>
<name>A0ABT2UV80_9BACL</name>
<sequence length="433" mass="49858">MPDELILLERTLKESLIYNIHDVDVLLKLGEIYHSSGRQTLAKLCFSAILGISKDISVKEKARALLFQSERLVQTYPNQAQTTEFLDLLIQKLLAHSANDYYYNIDMELFELMSVPIPIDPIVVNTESEKKEILKHLQGIIEMYDHLEDQPSRDLLITVLAFRLLSNKKIKLPLNTNEYWNQRQSLHNLIRATETIKTKYHGWSLPLFDLKEIGYDLRLFCISIGVSATFMDRQYEYDKLAPIIKARESDVVIDAGGCFGDTALYFAHEVGETGHVYTFEFIPSNLEIMRKNLDLNEQLKQHITIVERPLWHVSNELLYYTDRGAASSVSFSKTNESNDQVLTITIDDLVNERNITQIDYIKMDIEGAEMNALRGAIQAIQTFRPILAIAIYHQIEDFTAVVNFVAQLNLDYTFYLGHYTIYAQETILYAVPK</sequence>
<dbReference type="PANTHER" id="PTHR34203">
    <property type="entry name" value="METHYLTRANSFERASE, FKBM FAMILY PROTEIN"/>
    <property type="match status" value="1"/>
</dbReference>
<comment type="caution">
    <text evidence="2">The sequence shown here is derived from an EMBL/GenBank/DDBJ whole genome shotgun (WGS) entry which is preliminary data.</text>
</comment>
<dbReference type="InterPro" id="IPR029063">
    <property type="entry name" value="SAM-dependent_MTases_sf"/>
</dbReference>
<dbReference type="InterPro" id="IPR006342">
    <property type="entry name" value="FkbM_mtfrase"/>
</dbReference>
<evidence type="ECO:0000313" key="3">
    <source>
        <dbReference type="Proteomes" id="UP001652445"/>
    </source>
</evidence>
<dbReference type="SUPFAM" id="SSF53335">
    <property type="entry name" value="S-adenosyl-L-methionine-dependent methyltransferases"/>
    <property type="match status" value="1"/>
</dbReference>
<dbReference type="EMBL" id="JAOQIO010000121">
    <property type="protein sequence ID" value="MCU6797574.1"/>
    <property type="molecule type" value="Genomic_DNA"/>
</dbReference>
<proteinExistence type="predicted"/>
<dbReference type="Pfam" id="PF05050">
    <property type="entry name" value="Methyltransf_21"/>
    <property type="match status" value="1"/>
</dbReference>
<dbReference type="GO" id="GO:0008168">
    <property type="term" value="F:methyltransferase activity"/>
    <property type="evidence" value="ECO:0007669"/>
    <property type="project" value="UniProtKB-KW"/>
</dbReference>
<gene>
    <name evidence="2" type="ORF">OB236_36160</name>
</gene>
<organism evidence="2 3">
    <name type="scientific">Paenibacillus baimaensis</name>
    <dbReference type="NCBI Taxonomy" id="2982185"/>
    <lineage>
        <taxon>Bacteria</taxon>
        <taxon>Bacillati</taxon>
        <taxon>Bacillota</taxon>
        <taxon>Bacilli</taxon>
        <taxon>Bacillales</taxon>
        <taxon>Paenibacillaceae</taxon>
        <taxon>Paenibacillus</taxon>
    </lineage>
</organism>
<dbReference type="InterPro" id="IPR052514">
    <property type="entry name" value="SAM-dependent_MTase"/>
</dbReference>
<feature type="domain" description="Methyltransferase FkbM" evidence="1">
    <location>
        <begin position="254"/>
        <end position="407"/>
    </location>
</feature>
<dbReference type="PANTHER" id="PTHR34203:SF15">
    <property type="entry name" value="SLL1173 PROTEIN"/>
    <property type="match status" value="1"/>
</dbReference>
<accession>A0ABT2UV80</accession>
<keyword evidence="3" id="KW-1185">Reference proteome</keyword>
<keyword evidence="2" id="KW-0489">Methyltransferase</keyword>
<dbReference type="NCBIfam" id="TIGR01444">
    <property type="entry name" value="fkbM_fam"/>
    <property type="match status" value="1"/>
</dbReference>
<dbReference type="RefSeq" id="WP_262688338.1">
    <property type="nucleotide sequence ID" value="NZ_JAOQIO010000121.1"/>
</dbReference>
<keyword evidence="2" id="KW-0808">Transferase</keyword>
<dbReference type="GO" id="GO:0032259">
    <property type="term" value="P:methylation"/>
    <property type="evidence" value="ECO:0007669"/>
    <property type="project" value="UniProtKB-KW"/>
</dbReference>
<reference evidence="2 3" key="1">
    <citation type="submission" date="2022-09" db="EMBL/GenBank/DDBJ databases">
        <authorList>
            <person name="Han X.L."/>
            <person name="Wang Q."/>
            <person name="Lu T."/>
        </authorList>
    </citation>
    <scope>NUCLEOTIDE SEQUENCE [LARGE SCALE GENOMIC DNA]</scope>
    <source>
        <strain evidence="2 3">WQ 127069</strain>
    </source>
</reference>
<dbReference type="Proteomes" id="UP001652445">
    <property type="component" value="Unassembled WGS sequence"/>
</dbReference>
<protein>
    <submittedName>
        <fullName evidence="2">FkbM family methyltransferase</fullName>
    </submittedName>
</protein>
<evidence type="ECO:0000259" key="1">
    <source>
        <dbReference type="Pfam" id="PF05050"/>
    </source>
</evidence>
<dbReference type="Gene3D" id="3.40.50.150">
    <property type="entry name" value="Vaccinia Virus protein VP39"/>
    <property type="match status" value="1"/>
</dbReference>